<accession>A0ABU4DQL7</accession>
<sequence length="152" mass="16534">MQKILVSKVLTLSAALLLPFAAAHATVRTEAGLSESAAGKSETYRLNVPVEKELATTQVRLVVPAGVGVSRFQTTPGFARTLTRNADGLVTEVLWKGQIEPMEYARFFFQALNPAQPGELVWKVYQTYADGSVVAWDDTQPDKTPASHTTVK</sequence>
<comment type="caution">
    <text evidence="3">The sequence shown here is derived from an EMBL/GenBank/DDBJ whole genome shotgun (WGS) entry which is preliminary data.</text>
</comment>
<evidence type="ECO:0000259" key="2">
    <source>
        <dbReference type="Pfam" id="PF07987"/>
    </source>
</evidence>
<dbReference type="EMBL" id="JAPMIV010000006">
    <property type="protein sequence ID" value="MDV6373999.1"/>
    <property type="molecule type" value="Genomic_DNA"/>
</dbReference>
<keyword evidence="1" id="KW-0732">Signal</keyword>
<feature type="domain" description="YncI copper-binding" evidence="2">
    <location>
        <begin position="34"/>
        <end position="143"/>
    </location>
</feature>
<gene>
    <name evidence="3" type="ORF">ORD21_05225</name>
</gene>
<dbReference type="InterPro" id="IPR038507">
    <property type="entry name" value="YcnI-like_sf"/>
</dbReference>
<organism evidence="3 4">
    <name type="scientific">Deinococcus arenicola</name>
    <dbReference type="NCBI Taxonomy" id="2994950"/>
    <lineage>
        <taxon>Bacteria</taxon>
        <taxon>Thermotogati</taxon>
        <taxon>Deinococcota</taxon>
        <taxon>Deinococci</taxon>
        <taxon>Deinococcales</taxon>
        <taxon>Deinococcaceae</taxon>
        <taxon>Deinococcus</taxon>
    </lineage>
</organism>
<evidence type="ECO:0000313" key="4">
    <source>
        <dbReference type="Proteomes" id="UP001276150"/>
    </source>
</evidence>
<dbReference type="Gene3D" id="2.60.40.2230">
    <property type="entry name" value="Uncharacterised protein YcnI-like PF07987, DUF1775"/>
    <property type="match status" value="1"/>
</dbReference>
<reference evidence="3 4" key="1">
    <citation type="submission" date="2022-11" db="EMBL/GenBank/DDBJ databases">
        <title>Deinococcus ZS9-10, Low Temperature and Draught-tolerating, UV-resistant Bacteria from Continental Antarctica.</title>
        <authorList>
            <person name="Cheng L."/>
        </authorList>
    </citation>
    <scope>NUCLEOTIDE SEQUENCE [LARGE SCALE GENOMIC DNA]</scope>
    <source>
        <strain evidence="3 4">ZS9-10</strain>
    </source>
</reference>
<feature type="signal peptide" evidence="1">
    <location>
        <begin position="1"/>
        <end position="25"/>
    </location>
</feature>
<protein>
    <submittedName>
        <fullName evidence="3">DUF1775 domain-containing protein</fullName>
    </submittedName>
</protein>
<feature type="chain" id="PRO_5046120013" evidence="1">
    <location>
        <begin position="26"/>
        <end position="152"/>
    </location>
</feature>
<evidence type="ECO:0000313" key="3">
    <source>
        <dbReference type="EMBL" id="MDV6373999.1"/>
    </source>
</evidence>
<name>A0ABU4DQL7_9DEIO</name>
<keyword evidence="4" id="KW-1185">Reference proteome</keyword>
<proteinExistence type="predicted"/>
<dbReference type="InterPro" id="IPR012533">
    <property type="entry name" value="YcnI-copper_dom"/>
</dbReference>
<dbReference type="RefSeq" id="WP_317639316.1">
    <property type="nucleotide sequence ID" value="NZ_JAPMIV010000006.1"/>
</dbReference>
<dbReference type="Pfam" id="PF07987">
    <property type="entry name" value="DUF1775"/>
    <property type="match status" value="1"/>
</dbReference>
<dbReference type="Proteomes" id="UP001276150">
    <property type="component" value="Unassembled WGS sequence"/>
</dbReference>
<evidence type="ECO:0000256" key="1">
    <source>
        <dbReference type="SAM" id="SignalP"/>
    </source>
</evidence>